<dbReference type="SUPFAM" id="SSF51735">
    <property type="entry name" value="NAD(P)-binding Rossmann-fold domains"/>
    <property type="match status" value="1"/>
</dbReference>
<dbReference type="Gene3D" id="3.40.50.720">
    <property type="entry name" value="NAD(P)-binding Rossmann-like Domain"/>
    <property type="match status" value="1"/>
</dbReference>
<reference evidence="2 3" key="1">
    <citation type="submission" date="2023-05" db="EMBL/GenBank/DDBJ databases">
        <title>Chelatococcus sp. nov., a moderately thermophilic bacterium isolated from hot spring microbial mat.</title>
        <authorList>
            <person name="Hu C.-J."/>
            <person name="Li W.-J."/>
        </authorList>
    </citation>
    <scope>NUCLEOTIDE SEQUENCE [LARGE SCALE GENOMIC DNA]</scope>
    <source>
        <strain evidence="2 3">SYSU G07232</strain>
    </source>
</reference>
<comment type="caution">
    <text evidence="2">The sequence shown here is derived from an EMBL/GenBank/DDBJ whole genome shotgun (WGS) entry which is preliminary data.</text>
</comment>
<evidence type="ECO:0000313" key="2">
    <source>
        <dbReference type="EMBL" id="MDJ1158545.1"/>
    </source>
</evidence>
<dbReference type="Proteomes" id="UP001321492">
    <property type="component" value="Unassembled WGS sequence"/>
</dbReference>
<dbReference type="EMBL" id="JASJEV010000005">
    <property type="protein sequence ID" value="MDJ1158545.1"/>
    <property type="molecule type" value="Genomic_DNA"/>
</dbReference>
<name>A0ABT7AHI3_9HYPH</name>
<dbReference type="PANTHER" id="PTHR43162:SF1">
    <property type="entry name" value="PRESTALK A DIFFERENTIATION PROTEIN A"/>
    <property type="match status" value="1"/>
</dbReference>
<dbReference type="RefSeq" id="WP_283740534.1">
    <property type="nucleotide sequence ID" value="NZ_JASJEV010000005.1"/>
</dbReference>
<keyword evidence="3" id="KW-1185">Reference proteome</keyword>
<gene>
    <name evidence="2" type="ORF">QNA08_09890</name>
</gene>
<feature type="domain" description="NmrA-like" evidence="1">
    <location>
        <begin position="5"/>
        <end position="241"/>
    </location>
</feature>
<evidence type="ECO:0000313" key="3">
    <source>
        <dbReference type="Proteomes" id="UP001321492"/>
    </source>
</evidence>
<dbReference type="InterPro" id="IPR051604">
    <property type="entry name" value="Ergot_Alk_Oxidoreductase"/>
</dbReference>
<accession>A0ABT7AHI3</accession>
<dbReference type="Pfam" id="PF05368">
    <property type="entry name" value="NmrA"/>
    <property type="match status" value="1"/>
</dbReference>
<dbReference type="InterPro" id="IPR036291">
    <property type="entry name" value="NAD(P)-bd_dom_sf"/>
</dbReference>
<dbReference type="Gene3D" id="3.90.25.10">
    <property type="entry name" value="UDP-galactose 4-epimerase, domain 1"/>
    <property type="match status" value="1"/>
</dbReference>
<proteinExistence type="predicted"/>
<dbReference type="PANTHER" id="PTHR43162">
    <property type="match status" value="1"/>
</dbReference>
<evidence type="ECO:0000259" key="1">
    <source>
        <dbReference type="Pfam" id="PF05368"/>
    </source>
</evidence>
<organism evidence="2 3">
    <name type="scientific">Chelatococcus albus</name>
    <dbReference type="NCBI Taxonomy" id="3047466"/>
    <lineage>
        <taxon>Bacteria</taxon>
        <taxon>Pseudomonadati</taxon>
        <taxon>Pseudomonadota</taxon>
        <taxon>Alphaproteobacteria</taxon>
        <taxon>Hyphomicrobiales</taxon>
        <taxon>Chelatococcaceae</taxon>
        <taxon>Chelatococcus</taxon>
    </lineage>
</organism>
<dbReference type="InterPro" id="IPR008030">
    <property type="entry name" value="NmrA-like"/>
</dbReference>
<sequence>MNERPILVTGATGGRGSTGAHVVSLLRARQVPVRALVRHRDGRSILLEALGAEVVEGDLLRPTSLAEAFEGVRASYFCYPMADGLADAAVNVAAAARRAGVQAVVNLSMIPAAEGSPSPIAHDHWRAERIFDDAGISTVHLRAGLFYENLLHTSAVTIAEEDCIRLPFGHGHTKMAMVSARDVAAVAAAVLTDPAPHLSRTILVTGPEALSIRDVAERFGRSLGREVTYEDMPLESWREALMQSEGPNMRLVTHLLVLAKALQQGISFGQTTDAVRSIAGAEALSFEGYVRSHARSFRPLTTVVA</sequence>
<protein>
    <submittedName>
        <fullName evidence="2">NmrA family NAD(P)-binding protein</fullName>
    </submittedName>
</protein>